<dbReference type="InterPro" id="IPR005143">
    <property type="entry name" value="TF_LuxR_autoind-bd_dom"/>
</dbReference>
<keyword evidence="2" id="KW-0238">DNA-binding</keyword>
<dbReference type="InterPro" id="IPR016032">
    <property type="entry name" value="Sig_transdc_resp-reg_C-effctor"/>
</dbReference>
<sequence>MLFLEGAPEPLGNIADKGFAIGVGNFLTGEIEVASNYANDWQQLYNEKNWAFVDPVIRMGLQGSDIQPWQLGPDHSEFTTAANDFGLQSGWVASSFIGGSRCIAGLSATNTSNATHAKEILGLVRKYHLQQLVNKARSLSAGQLDLVNLFAMGLRTKEVAATFGVSIDAIKQRKLTIQRHIGVTNFLVVVNVCTRVDVENHLINHGH</sequence>
<dbReference type="OrthoDB" id="9803630at2"/>
<evidence type="ECO:0000313" key="5">
    <source>
        <dbReference type="EMBL" id="SMX27266.1"/>
    </source>
</evidence>
<evidence type="ECO:0000313" key="6">
    <source>
        <dbReference type="Proteomes" id="UP000225972"/>
    </source>
</evidence>
<reference evidence="6" key="1">
    <citation type="submission" date="2017-05" db="EMBL/GenBank/DDBJ databases">
        <authorList>
            <person name="Rodrigo-Torres L."/>
            <person name="Arahal R. D."/>
            <person name="Lucena T."/>
        </authorList>
    </citation>
    <scope>NUCLEOTIDE SEQUENCE [LARGE SCALE GENOMIC DNA]</scope>
    <source>
        <strain evidence="6">CECT 8649</strain>
    </source>
</reference>
<keyword evidence="6" id="KW-1185">Reference proteome</keyword>
<evidence type="ECO:0000256" key="2">
    <source>
        <dbReference type="ARBA" id="ARBA00023125"/>
    </source>
</evidence>
<name>A0A238JBN4_9RHOB</name>
<accession>A0A238JBN4</accession>
<protein>
    <submittedName>
        <fullName evidence="5">Autoinducer binding domain protein</fullName>
    </submittedName>
</protein>
<dbReference type="Pfam" id="PF03472">
    <property type="entry name" value="Autoind_bind"/>
    <property type="match status" value="1"/>
</dbReference>
<evidence type="ECO:0000256" key="1">
    <source>
        <dbReference type="ARBA" id="ARBA00023015"/>
    </source>
</evidence>
<evidence type="ECO:0000259" key="4">
    <source>
        <dbReference type="Pfam" id="PF03472"/>
    </source>
</evidence>
<dbReference type="GO" id="GO:0003677">
    <property type="term" value="F:DNA binding"/>
    <property type="evidence" value="ECO:0007669"/>
    <property type="project" value="UniProtKB-KW"/>
</dbReference>
<dbReference type="SUPFAM" id="SSF46894">
    <property type="entry name" value="C-terminal effector domain of the bipartite response regulators"/>
    <property type="match status" value="1"/>
</dbReference>
<dbReference type="SUPFAM" id="SSF75516">
    <property type="entry name" value="Pheromone-binding domain of LuxR-like quorum-sensing transcription factors"/>
    <property type="match status" value="1"/>
</dbReference>
<dbReference type="GO" id="GO:0006355">
    <property type="term" value="P:regulation of DNA-templated transcription"/>
    <property type="evidence" value="ECO:0007669"/>
    <property type="project" value="InterPro"/>
</dbReference>
<keyword evidence="3" id="KW-0804">Transcription</keyword>
<dbReference type="InterPro" id="IPR036693">
    <property type="entry name" value="TF_LuxR_autoind-bd_dom_sf"/>
</dbReference>
<dbReference type="EMBL" id="FXXP01000001">
    <property type="protein sequence ID" value="SMX27266.1"/>
    <property type="molecule type" value="Genomic_DNA"/>
</dbReference>
<feature type="domain" description="Transcription factor LuxR-like autoinducer-binding" evidence="4">
    <location>
        <begin position="29"/>
        <end position="122"/>
    </location>
</feature>
<organism evidence="5 6">
    <name type="scientific">Pelagimonas phthalicica</name>
    <dbReference type="NCBI Taxonomy" id="1037362"/>
    <lineage>
        <taxon>Bacteria</taxon>
        <taxon>Pseudomonadati</taxon>
        <taxon>Pseudomonadota</taxon>
        <taxon>Alphaproteobacteria</taxon>
        <taxon>Rhodobacterales</taxon>
        <taxon>Roseobacteraceae</taxon>
        <taxon>Pelagimonas</taxon>
    </lineage>
</organism>
<proteinExistence type="predicted"/>
<dbReference type="AlphaFoldDB" id="A0A238JBN4"/>
<dbReference type="Gene3D" id="3.30.450.80">
    <property type="entry name" value="Transcription factor LuxR-like, autoinducer-binding domain"/>
    <property type="match status" value="1"/>
</dbReference>
<gene>
    <name evidence="5" type="ORF">TRP8649_01369</name>
</gene>
<keyword evidence="1" id="KW-0805">Transcription regulation</keyword>
<dbReference type="RefSeq" id="WP_099243434.1">
    <property type="nucleotide sequence ID" value="NZ_FXXP01000001.1"/>
</dbReference>
<evidence type="ECO:0000256" key="3">
    <source>
        <dbReference type="ARBA" id="ARBA00023163"/>
    </source>
</evidence>
<dbReference type="Proteomes" id="UP000225972">
    <property type="component" value="Unassembled WGS sequence"/>
</dbReference>